<dbReference type="InterPro" id="IPR050107">
    <property type="entry name" value="ABC_carbohydrate_import_ATPase"/>
</dbReference>
<accession>A0A919QHQ9</accession>
<dbReference type="RefSeq" id="WP_204044456.1">
    <property type="nucleotide sequence ID" value="NZ_BOOA01000064.1"/>
</dbReference>
<evidence type="ECO:0000313" key="6">
    <source>
        <dbReference type="EMBL" id="GIH27808.1"/>
    </source>
</evidence>
<dbReference type="InterPro" id="IPR017871">
    <property type="entry name" value="ABC_transporter-like_CS"/>
</dbReference>
<comment type="caution">
    <text evidence="6">The sequence shown here is derived from an EMBL/GenBank/DDBJ whole genome shotgun (WGS) entry which is preliminary data.</text>
</comment>
<reference evidence="6" key="1">
    <citation type="submission" date="2021-01" db="EMBL/GenBank/DDBJ databases">
        <title>Whole genome shotgun sequence of Acrocarpospora phusangensis NBRC 108782.</title>
        <authorList>
            <person name="Komaki H."/>
            <person name="Tamura T."/>
        </authorList>
    </citation>
    <scope>NUCLEOTIDE SEQUENCE</scope>
    <source>
        <strain evidence="6">NBRC 108782</strain>
    </source>
</reference>
<dbReference type="PANTHER" id="PTHR43790:SF9">
    <property type="entry name" value="GALACTOFURANOSE TRANSPORTER ATP-BINDING PROTEIN YTFR"/>
    <property type="match status" value="1"/>
</dbReference>
<organism evidence="6 7">
    <name type="scientific">Acrocarpospora phusangensis</name>
    <dbReference type="NCBI Taxonomy" id="1070424"/>
    <lineage>
        <taxon>Bacteria</taxon>
        <taxon>Bacillati</taxon>
        <taxon>Actinomycetota</taxon>
        <taxon>Actinomycetes</taxon>
        <taxon>Streptosporangiales</taxon>
        <taxon>Streptosporangiaceae</taxon>
        <taxon>Acrocarpospora</taxon>
    </lineage>
</organism>
<keyword evidence="2" id="KW-0677">Repeat</keyword>
<name>A0A919QHQ9_9ACTN</name>
<proteinExistence type="predicted"/>
<keyword evidence="1" id="KW-0813">Transport</keyword>
<keyword evidence="7" id="KW-1185">Reference proteome</keyword>
<evidence type="ECO:0000256" key="4">
    <source>
        <dbReference type="ARBA" id="ARBA00022840"/>
    </source>
</evidence>
<keyword evidence="3" id="KW-0547">Nucleotide-binding</keyword>
<evidence type="ECO:0000256" key="1">
    <source>
        <dbReference type="ARBA" id="ARBA00022448"/>
    </source>
</evidence>
<dbReference type="GO" id="GO:0005524">
    <property type="term" value="F:ATP binding"/>
    <property type="evidence" value="ECO:0007669"/>
    <property type="project" value="UniProtKB-KW"/>
</dbReference>
<evidence type="ECO:0000259" key="5">
    <source>
        <dbReference type="PROSITE" id="PS50893"/>
    </source>
</evidence>
<dbReference type="PANTHER" id="PTHR43790">
    <property type="entry name" value="CARBOHYDRATE TRANSPORT ATP-BINDING PROTEIN MG119-RELATED"/>
    <property type="match status" value="1"/>
</dbReference>
<dbReference type="EMBL" id="BOOA01000064">
    <property type="protein sequence ID" value="GIH27808.1"/>
    <property type="molecule type" value="Genomic_DNA"/>
</dbReference>
<dbReference type="Gene3D" id="3.40.50.300">
    <property type="entry name" value="P-loop containing nucleotide triphosphate hydrolases"/>
    <property type="match status" value="2"/>
</dbReference>
<evidence type="ECO:0000313" key="7">
    <source>
        <dbReference type="Proteomes" id="UP000640052"/>
    </source>
</evidence>
<dbReference type="InterPro" id="IPR003439">
    <property type="entry name" value="ABC_transporter-like_ATP-bd"/>
</dbReference>
<evidence type="ECO:0000256" key="3">
    <source>
        <dbReference type="ARBA" id="ARBA00022741"/>
    </source>
</evidence>
<sequence length="505" mass="53907">MPALLELSGLSKTFDGIRVLHDVTFSVGPGEILGLIGENGSGKSTLIKILSGYHPADGGARVVLGGRDVTHSLGGGPARTGMAFIHQDLALVPSMTVLENLRIARFTGWRVRWRQERDRVRRHLSQVGLDVHPDTRVGDLSVTEKALVAVARGLADIEEGAERGHRLLVLDEPTAYLPHDGVLRLFGVLRGLAADGASCVFVSHRLDEVRDLCDRVAVLRGGELVAVVDAAGSTERGLLELMLGRSAESLYPAVEEPAGAALLTVEGLRGGAVDDLSFTARPGEIIGFAGLPGSGYDEVPYLVTGAVPSGGRIVLDGAELPPLTPRSAIARGLALLPADRARSGAAPNLTVRENLTLPTLSRFTRLRWIVRRGRERRVAAEQSERFDISPRRPESALRYLSGGNQQKVMLAKWLLGAPKVLALHEPTQGVDVGAKREIFAQLSAAAASGAVVLMSTVEHEDLAHLCARVHVLRAGRCVRIIEKPELTPRRLAEAVYAIAVSGPSP</sequence>
<dbReference type="GO" id="GO:0016887">
    <property type="term" value="F:ATP hydrolysis activity"/>
    <property type="evidence" value="ECO:0007669"/>
    <property type="project" value="InterPro"/>
</dbReference>
<feature type="domain" description="ABC transporter" evidence="5">
    <location>
        <begin position="245"/>
        <end position="499"/>
    </location>
</feature>
<dbReference type="SUPFAM" id="SSF52540">
    <property type="entry name" value="P-loop containing nucleoside triphosphate hydrolases"/>
    <property type="match status" value="2"/>
</dbReference>
<dbReference type="PROSITE" id="PS00211">
    <property type="entry name" value="ABC_TRANSPORTER_1"/>
    <property type="match status" value="1"/>
</dbReference>
<dbReference type="SMART" id="SM00382">
    <property type="entry name" value="AAA"/>
    <property type="match status" value="2"/>
</dbReference>
<dbReference type="CDD" id="cd03215">
    <property type="entry name" value="ABC_Carb_Monos_II"/>
    <property type="match status" value="1"/>
</dbReference>
<dbReference type="PROSITE" id="PS50893">
    <property type="entry name" value="ABC_TRANSPORTER_2"/>
    <property type="match status" value="2"/>
</dbReference>
<keyword evidence="4 6" id="KW-0067">ATP-binding</keyword>
<dbReference type="AlphaFoldDB" id="A0A919QHQ9"/>
<dbReference type="InterPro" id="IPR003593">
    <property type="entry name" value="AAA+_ATPase"/>
</dbReference>
<dbReference type="Proteomes" id="UP000640052">
    <property type="component" value="Unassembled WGS sequence"/>
</dbReference>
<feature type="domain" description="ABC transporter" evidence="5">
    <location>
        <begin position="5"/>
        <end position="246"/>
    </location>
</feature>
<protein>
    <submittedName>
        <fullName evidence="6">Ribose import ATP-binding protein RbsA</fullName>
    </submittedName>
</protein>
<dbReference type="Pfam" id="PF00005">
    <property type="entry name" value="ABC_tran"/>
    <property type="match status" value="2"/>
</dbReference>
<evidence type="ECO:0000256" key="2">
    <source>
        <dbReference type="ARBA" id="ARBA00022737"/>
    </source>
</evidence>
<gene>
    <name evidence="6" type="primary">rbsA_1</name>
    <name evidence="6" type="ORF">Aph01nite_61180</name>
</gene>
<dbReference type="InterPro" id="IPR027417">
    <property type="entry name" value="P-loop_NTPase"/>
</dbReference>